<organism evidence="1">
    <name type="scientific">marine sediment metagenome</name>
    <dbReference type="NCBI Taxonomy" id="412755"/>
    <lineage>
        <taxon>unclassified sequences</taxon>
        <taxon>metagenomes</taxon>
        <taxon>ecological metagenomes</taxon>
    </lineage>
</organism>
<feature type="non-terminal residue" evidence="1">
    <location>
        <position position="34"/>
    </location>
</feature>
<gene>
    <name evidence="1" type="ORF">S01H4_67368</name>
</gene>
<sequence length="34" mass="3661">MVGGFCMKPITPPTINIKDAIQVYALDLPNEGLT</sequence>
<evidence type="ECO:0000313" key="1">
    <source>
        <dbReference type="EMBL" id="GAH22348.1"/>
    </source>
</evidence>
<dbReference type="EMBL" id="BART01042337">
    <property type="protein sequence ID" value="GAH22348.1"/>
    <property type="molecule type" value="Genomic_DNA"/>
</dbReference>
<accession>X1FNJ3</accession>
<protein>
    <submittedName>
        <fullName evidence="1">Uncharacterized protein</fullName>
    </submittedName>
</protein>
<reference evidence="1" key="1">
    <citation type="journal article" date="2014" name="Front. Microbiol.">
        <title>High frequency of phylogenetically diverse reductive dehalogenase-homologous genes in deep subseafloor sedimentary metagenomes.</title>
        <authorList>
            <person name="Kawai M."/>
            <person name="Futagami T."/>
            <person name="Toyoda A."/>
            <person name="Takaki Y."/>
            <person name="Nishi S."/>
            <person name="Hori S."/>
            <person name="Arai W."/>
            <person name="Tsubouchi T."/>
            <person name="Morono Y."/>
            <person name="Uchiyama I."/>
            <person name="Ito T."/>
            <person name="Fujiyama A."/>
            <person name="Inagaki F."/>
            <person name="Takami H."/>
        </authorList>
    </citation>
    <scope>NUCLEOTIDE SEQUENCE</scope>
    <source>
        <strain evidence="1">Expedition CK06-06</strain>
    </source>
</reference>
<dbReference type="AlphaFoldDB" id="X1FNJ3"/>
<proteinExistence type="predicted"/>
<comment type="caution">
    <text evidence="1">The sequence shown here is derived from an EMBL/GenBank/DDBJ whole genome shotgun (WGS) entry which is preliminary data.</text>
</comment>
<name>X1FNJ3_9ZZZZ</name>